<evidence type="ECO:0000313" key="8">
    <source>
        <dbReference type="EMBL" id="OAN26455.1"/>
    </source>
</evidence>
<evidence type="ECO:0000256" key="2">
    <source>
        <dbReference type="ARBA" id="ARBA00022448"/>
    </source>
</evidence>
<evidence type="ECO:0000256" key="6">
    <source>
        <dbReference type="SAM" id="Phobius"/>
    </source>
</evidence>
<feature type="transmembrane region" description="Helical" evidence="6">
    <location>
        <begin position="212"/>
        <end position="233"/>
    </location>
</feature>
<dbReference type="Pfam" id="PF07690">
    <property type="entry name" value="MFS_1"/>
    <property type="match status" value="1"/>
</dbReference>
<dbReference type="CDD" id="cd17321">
    <property type="entry name" value="MFS_MMR_MDR_like"/>
    <property type="match status" value="1"/>
</dbReference>
<sequence length="442" mass="45446">MTSTAPASQRISPLALPALLIAVFLVPLSIAGIATVLPDIARDLGADTVPLQWVVNGFNASFAAFTLVWGVVSDHIGYKRTFVIGVVGSIASLVFCAAAPDLLALDVARILAGAFGAAVLTCTPAIIAGAFDGATRARGFALFGTTIGLGLAVGPTISGALSTLFGWRGVFVAIAALITVSLAMIATVPDLRHRREAGAKVIDLSLLRNTRFISIILMPVLQTFGFVTLLTYLPSALSAVYGLSSGQLAIVMIALSGPVLIGPIIGVQLERRFPFLSVYGIFYGATALMLLGNAGMLLLAAFPPVWVLFLPMLLLGLSFGLPLGLIDRAALESVPAVSSGSASGLLQFARLGSEAVIVGGYALLISTLVAAQISNPTLAQQVSAGFAGYADDYLPAFVTGQIIIMSAVAVSVAVVALLHRAALRAEARCSFRGGSLGAPVGW</sequence>
<proteinExistence type="predicted"/>
<feature type="transmembrane region" description="Helical" evidence="6">
    <location>
        <begin position="393"/>
        <end position="418"/>
    </location>
</feature>
<keyword evidence="2" id="KW-0813">Transport</keyword>
<dbReference type="GO" id="GO:0022857">
    <property type="term" value="F:transmembrane transporter activity"/>
    <property type="evidence" value="ECO:0007669"/>
    <property type="project" value="InterPro"/>
</dbReference>
<comment type="caution">
    <text evidence="8">The sequence shown here is derived from an EMBL/GenBank/DDBJ whole genome shotgun (WGS) entry which is preliminary data.</text>
</comment>
<dbReference type="Proteomes" id="UP000078396">
    <property type="component" value="Unassembled WGS sequence"/>
</dbReference>
<feature type="transmembrane region" description="Helical" evidence="6">
    <location>
        <begin position="239"/>
        <end position="261"/>
    </location>
</feature>
<gene>
    <name evidence="8" type="ORF">A4X20_12460</name>
</gene>
<evidence type="ECO:0000259" key="7">
    <source>
        <dbReference type="PROSITE" id="PS50850"/>
    </source>
</evidence>
<accession>A0A178LB81</accession>
<dbReference type="PROSITE" id="PS50850">
    <property type="entry name" value="MFS"/>
    <property type="match status" value="1"/>
</dbReference>
<dbReference type="PRINTS" id="PR01036">
    <property type="entry name" value="TCRTETB"/>
</dbReference>
<evidence type="ECO:0000256" key="5">
    <source>
        <dbReference type="ARBA" id="ARBA00023136"/>
    </source>
</evidence>
<dbReference type="InterPro" id="IPR036259">
    <property type="entry name" value="MFS_trans_sf"/>
</dbReference>
<organism evidence="8 9">
    <name type="scientific">Mycolicibacterium iranicum</name>
    <name type="common">Mycobacterium iranicum</name>
    <dbReference type="NCBI Taxonomy" id="912594"/>
    <lineage>
        <taxon>Bacteria</taxon>
        <taxon>Bacillati</taxon>
        <taxon>Actinomycetota</taxon>
        <taxon>Actinomycetes</taxon>
        <taxon>Mycobacteriales</taxon>
        <taxon>Mycobacteriaceae</taxon>
        <taxon>Mycolicibacterium</taxon>
    </lineage>
</organism>
<protein>
    <recommendedName>
        <fullName evidence="7">Major facilitator superfamily (MFS) profile domain-containing protein</fullName>
    </recommendedName>
</protein>
<evidence type="ECO:0000256" key="4">
    <source>
        <dbReference type="ARBA" id="ARBA00022989"/>
    </source>
</evidence>
<feature type="transmembrane region" description="Helical" evidence="6">
    <location>
        <begin position="273"/>
        <end position="299"/>
    </location>
</feature>
<name>A0A178LB81_MYCIR</name>
<feature type="transmembrane region" description="Helical" evidence="6">
    <location>
        <begin position="12"/>
        <end position="33"/>
    </location>
</feature>
<evidence type="ECO:0000256" key="3">
    <source>
        <dbReference type="ARBA" id="ARBA00022692"/>
    </source>
</evidence>
<dbReference type="RefSeq" id="WP_064285456.1">
    <property type="nucleotide sequence ID" value="NZ_LWCS01000098.1"/>
</dbReference>
<feature type="transmembrane region" description="Helical" evidence="6">
    <location>
        <begin position="84"/>
        <end position="104"/>
    </location>
</feature>
<feature type="transmembrane region" description="Helical" evidence="6">
    <location>
        <begin position="305"/>
        <end position="326"/>
    </location>
</feature>
<comment type="subcellular location">
    <subcellularLocation>
        <location evidence="1">Cell membrane</location>
        <topology evidence="1">Multi-pass membrane protein</topology>
    </subcellularLocation>
</comment>
<keyword evidence="3 6" id="KW-0812">Transmembrane</keyword>
<dbReference type="SUPFAM" id="SSF103473">
    <property type="entry name" value="MFS general substrate transporter"/>
    <property type="match status" value="1"/>
</dbReference>
<dbReference type="AlphaFoldDB" id="A0A178LB81"/>
<dbReference type="GO" id="GO:0005886">
    <property type="term" value="C:plasma membrane"/>
    <property type="evidence" value="ECO:0007669"/>
    <property type="project" value="UniProtKB-SubCell"/>
</dbReference>
<keyword evidence="4 6" id="KW-1133">Transmembrane helix</keyword>
<feature type="transmembrane region" description="Helical" evidence="6">
    <location>
        <begin position="170"/>
        <end position="191"/>
    </location>
</feature>
<evidence type="ECO:0000256" key="1">
    <source>
        <dbReference type="ARBA" id="ARBA00004651"/>
    </source>
</evidence>
<feature type="transmembrane region" description="Helical" evidence="6">
    <location>
        <begin position="355"/>
        <end position="373"/>
    </location>
</feature>
<feature type="transmembrane region" description="Helical" evidence="6">
    <location>
        <begin position="53"/>
        <end position="72"/>
    </location>
</feature>
<dbReference type="PANTHER" id="PTHR42718:SF9">
    <property type="entry name" value="MAJOR FACILITATOR SUPERFAMILY MULTIDRUG TRANSPORTER MFSC"/>
    <property type="match status" value="1"/>
</dbReference>
<dbReference type="EMBL" id="LWCS01000098">
    <property type="protein sequence ID" value="OAN26455.1"/>
    <property type="molecule type" value="Genomic_DNA"/>
</dbReference>
<evidence type="ECO:0000313" key="9">
    <source>
        <dbReference type="Proteomes" id="UP000078396"/>
    </source>
</evidence>
<feature type="transmembrane region" description="Helical" evidence="6">
    <location>
        <begin position="110"/>
        <end position="131"/>
    </location>
</feature>
<dbReference type="InterPro" id="IPR011701">
    <property type="entry name" value="MFS"/>
</dbReference>
<feature type="transmembrane region" description="Helical" evidence="6">
    <location>
        <begin position="140"/>
        <end position="164"/>
    </location>
</feature>
<dbReference type="PANTHER" id="PTHR42718">
    <property type="entry name" value="MAJOR FACILITATOR SUPERFAMILY MULTIDRUG TRANSPORTER MFSC"/>
    <property type="match status" value="1"/>
</dbReference>
<reference evidence="8 9" key="1">
    <citation type="submission" date="2016-04" db="EMBL/GenBank/DDBJ databases">
        <title>Draft Genome Sequences of Staphylococcus capitis Strain H36, S. capitis Strain H65, S. cohnii Strain H62, S. hominis Strain H69, Mycobacterium iranicum Strain H39, Plantibacter sp. Strain H53, Pseudomonas oryzihabitans Strain H72, and Microbacterium sp. Strain H83, isolated from residential settings.</title>
        <authorList>
            <person name="Lymperopoulou D."/>
            <person name="Adams R.I."/>
            <person name="Lindow S."/>
            <person name="Coil D.A."/>
            <person name="Jospin G."/>
            <person name="Eisen J.A."/>
        </authorList>
    </citation>
    <scope>NUCLEOTIDE SEQUENCE [LARGE SCALE GENOMIC DNA]</scope>
    <source>
        <strain evidence="8 9">H39</strain>
    </source>
</reference>
<dbReference type="InterPro" id="IPR020846">
    <property type="entry name" value="MFS_dom"/>
</dbReference>
<feature type="domain" description="Major facilitator superfamily (MFS) profile" evidence="7">
    <location>
        <begin position="15"/>
        <end position="424"/>
    </location>
</feature>
<dbReference type="Gene3D" id="1.20.1720.10">
    <property type="entry name" value="Multidrug resistance protein D"/>
    <property type="match status" value="1"/>
</dbReference>
<keyword evidence="5 6" id="KW-0472">Membrane</keyword>